<comment type="caution">
    <text evidence="3">The sequence shown here is derived from an EMBL/GenBank/DDBJ whole genome shotgun (WGS) entry which is preliminary data.</text>
</comment>
<dbReference type="Proteomes" id="UP000316988">
    <property type="component" value="Unassembled WGS sequence"/>
</dbReference>
<keyword evidence="1" id="KW-0812">Transmembrane</keyword>
<dbReference type="InterPro" id="IPR012495">
    <property type="entry name" value="TadE-like_dom"/>
</dbReference>
<gene>
    <name evidence="3" type="ORF">FNM00_03620</name>
</gene>
<feature type="domain" description="TadE-like" evidence="2">
    <location>
        <begin position="12"/>
        <end position="54"/>
    </location>
</feature>
<reference evidence="3 4" key="1">
    <citation type="submission" date="2019-07" db="EMBL/GenBank/DDBJ databases">
        <authorList>
            <person name="Zhao L.H."/>
        </authorList>
    </citation>
    <scope>NUCLEOTIDE SEQUENCE [LARGE SCALE GENOMIC DNA]</scope>
    <source>
        <strain evidence="3 4">Co35</strain>
    </source>
</reference>
<name>A0A554SGQ0_9ACTN</name>
<feature type="transmembrane region" description="Helical" evidence="1">
    <location>
        <begin position="20"/>
        <end position="41"/>
    </location>
</feature>
<evidence type="ECO:0000259" key="2">
    <source>
        <dbReference type="Pfam" id="PF07811"/>
    </source>
</evidence>
<protein>
    <recommendedName>
        <fullName evidence="2">TadE-like domain-containing protein</fullName>
    </recommendedName>
</protein>
<keyword evidence="1" id="KW-1133">Transmembrane helix</keyword>
<keyword evidence="1" id="KW-0472">Membrane</keyword>
<keyword evidence="4" id="KW-1185">Reference proteome</keyword>
<evidence type="ECO:0000313" key="3">
    <source>
        <dbReference type="EMBL" id="TSD65527.1"/>
    </source>
</evidence>
<dbReference type="AlphaFoldDB" id="A0A554SGQ0"/>
<accession>A0A554SGQ0</accession>
<evidence type="ECO:0000313" key="4">
    <source>
        <dbReference type="Proteomes" id="UP000316988"/>
    </source>
</evidence>
<organism evidence="3 4">
    <name type="scientific">Aeromicrobium piscarium</name>
    <dbReference type="NCBI Taxonomy" id="2590901"/>
    <lineage>
        <taxon>Bacteria</taxon>
        <taxon>Bacillati</taxon>
        <taxon>Actinomycetota</taxon>
        <taxon>Actinomycetes</taxon>
        <taxon>Propionibacteriales</taxon>
        <taxon>Nocardioidaceae</taxon>
        <taxon>Aeromicrobium</taxon>
    </lineage>
</organism>
<dbReference type="RefSeq" id="WP_143911650.1">
    <property type="nucleotide sequence ID" value="NZ_VLNT01000002.1"/>
</dbReference>
<proteinExistence type="predicted"/>
<dbReference type="EMBL" id="VLNT01000002">
    <property type="protein sequence ID" value="TSD65527.1"/>
    <property type="molecule type" value="Genomic_DNA"/>
</dbReference>
<sequence length="132" mass="14337">MTGQRRREDERGVSAIELVLYMPLLMLVIVLAVQFSLVYLAQSAASSAAREAARVARVTGDPEQGIRRGNEFAADLGGGTLRDIEVTVEVVDGTSMRATVSGRANQLLPYEIAPRVSESSEGRIEQFEQDTP</sequence>
<evidence type="ECO:0000256" key="1">
    <source>
        <dbReference type="SAM" id="Phobius"/>
    </source>
</evidence>
<dbReference type="Pfam" id="PF07811">
    <property type="entry name" value="TadE"/>
    <property type="match status" value="1"/>
</dbReference>
<dbReference type="OrthoDB" id="5187619at2"/>